<accession>A0AAN5ICG1</accession>
<keyword evidence="4" id="KW-1185">Reference proteome</keyword>
<comment type="caution">
    <text evidence="3">The sequence shown here is derived from an EMBL/GenBank/DDBJ whole genome shotgun (WGS) entry which is preliminary data.</text>
</comment>
<proteinExistence type="predicted"/>
<dbReference type="Proteomes" id="UP001328107">
    <property type="component" value="Unassembled WGS sequence"/>
</dbReference>
<protein>
    <recommendedName>
        <fullName evidence="2">C2H2-type domain-containing protein</fullName>
    </recommendedName>
</protein>
<feature type="domain" description="C2H2-type" evidence="2">
    <location>
        <begin position="80"/>
        <end position="104"/>
    </location>
</feature>
<feature type="region of interest" description="Disordered" evidence="1">
    <location>
        <begin position="33"/>
        <end position="54"/>
    </location>
</feature>
<name>A0AAN5ICG1_9BILA</name>
<evidence type="ECO:0000259" key="2">
    <source>
        <dbReference type="SMART" id="SM00355"/>
    </source>
</evidence>
<dbReference type="SMART" id="SM00355">
    <property type="entry name" value="ZnF_C2H2"/>
    <property type="match status" value="3"/>
</dbReference>
<feature type="non-terminal residue" evidence="3">
    <location>
        <position position="1"/>
    </location>
</feature>
<feature type="domain" description="C2H2-type" evidence="2">
    <location>
        <begin position="113"/>
        <end position="138"/>
    </location>
</feature>
<dbReference type="EMBL" id="BTRK01000006">
    <property type="protein sequence ID" value="GMR61107.1"/>
    <property type="molecule type" value="Genomic_DNA"/>
</dbReference>
<dbReference type="AlphaFoldDB" id="A0AAN5ICG1"/>
<reference evidence="4" key="1">
    <citation type="submission" date="2022-10" db="EMBL/GenBank/DDBJ databases">
        <title>Genome assembly of Pristionchus species.</title>
        <authorList>
            <person name="Yoshida K."/>
            <person name="Sommer R.J."/>
        </authorList>
    </citation>
    <scope>NUCLEOTIDE SEQUENCE [LARGE SCALE GENOMIC DNA]</scope>
    <source>
        <strain evidence="4">RS5460</strain>
    </source>
</reference>
<evidence type="ECO:0000313" key="3">
    <source>
        <dbReference type="EMBL" id="GMR61107.1"/>
    </source>
</evidence>
<dbReference type="InterPro" id="IPR013087">
    <property type="entry name" value="Znf_C2H2_type"/>
</dbReference>
<evidence type="ECO:0000313" key="4">
    <source>
        <dbReference type="Proteomes" id="UP001328107"/>
    </source>
</evidence>
<evidence type="ECO:0000256" key="1">
    <source>
        <dbReference type="SAM" id="MobiDB-lite"/>
    </source>
</evidence>
<feature type="domain" description="C2H2-type" evidence="2">
    <location>
        <begin position="160"/>
        <end position="185"/>
    </location>
</feature>
<gene>
    <name evidence="3" type="ORF">PMAYCL1PPCAC_31302</name>
</gene>
<sequence length="260" mass="30252">IKEEPMEQPIADTVSFGSSSASSKRTLFVPIAPMLSRGRGRPPLPLPLPQRHTKPATQITNLQRRQQVKLLQEQEPFRMVPCQQPNCRAEFQTIKISQHFQQYHKDQWLTYVKKCEDNNCDFRSDQAQDIQRHMLMVHNSKYVQWKETFGCLRFKLPKDTKCPFCDKEVILMNLSHFVSHMDAYHKRLCAYEVPLLKCAAHNCTFQAARCFELFTHWLESSGCSVGLKFDYEIARKVKNADLTAQKNEMLQQKIASKSKT</sequence>
<organism evidence="3 4">
    <name type="scientific">Pristionchus mayeri</name>
    <dbReference type="NCBI Taxonomy" id="1317129"/>
    <lineage>
        <taxon>Eukaryota</taxon>
        <taxon>Metazoa</taxon>
        <taxon>Ecdysozoa</taxon>
        <taxon>Nematoda</taxon>
        <taxon>Chromadorea</taxon>
        <taxon>Rhabditida</taxon>
        <taxon>Rhabditina</taxon>
        <taxon>Diplogasteromorpha</taxon>
        <taxon>Diplogasteroidea</taxon>
        <taxon>Neodiplogasteridae</taxon>
        <taxon>Pristionchus</taxon>
    </lineage>
</organism>